<proteinExistence type="predicted"/>
<dbReference type="OrthoDB" id="9801383at2"/>
<sequence>MNKTTLALAMSIATSSTAFAANDFGLEVQNLLKAQSYKFFGIVKPLNSSETTSVPRVDGQKANDLIKLANGLTAEIVTRQAGDSSDMMAFWPNDTKPTHIVTCIEAGNDAIGTYASGTVKLTPSVQTVNLKTGEVNTILRGMIACDGIRRTPWNTIVATEEEDDGGLYEILNPLATTEQTLVARGASETIDSEGKAVTGQIAYRGAVGKLAWEGLDLNAQGVLYYGDELRPGAEGANSDGGSIFKFVPSKLWDGTAVTDLSQSPLTAGTIYAYQASCQNRNSSSFPQFGQGCEIGEGAWVKVDSTNLRASADANHATGYYRPEDGHFDPLYVGTGVKFCWTNTGSASAQNYGEVVCLIDAKPVGTGEVTVNNPSVNSHGLTYLADSTESKGFAVAVANRAVEGDTDLNQPDNLAFQPITGNMYVIEDHDFGDVWACLRDGKDRDIKSDGCIKVLSVRDSSAEPTGFTFTADGKTAYLYIQHSDDSACTDSSNCQKHDDYVTDDLIKITGFKVGKNNVLTLKGRSQRPFFIC</sequence>
<evidence type="ECO:0000313" key="2">
    <source>
        <dbReference type="EMBL" id="KJV07819.1"/>
    </source>
</evidence>
<evidence type="ECO:0000313" key="3">
    <source>
        <dbReference type="Proteomes" id="UP000033684"/>
    </source>
</evidence>
<reference evidence="3" key="1">
    <citation type="submission" date="2015-03" db="EMBL/GenBank/DDBJ databases">
        <title>Draft genome sequence of a novel methanotroph (Sn10-6) isolated from flooded ricefield rhizosphere in India.</title>
        <authorList>
            <person name="Pandit P.S."/>
            <person name="Pore S.D."/>
            <person name="Arora P."/>
            <person name="Kapse N.G."/>
            <person name="Dhakephalkar P.K."/>
            <person name="Rahalkar M.C."/>
        </authorList>
    </citation>
    <scope>NUCLEOTIDE SEQUENCE [LARGE SCALE GENOMIC DNA]</scope>
    <source>
        <strain evidence="3">Sn10-6</strain>
    </source>
</reference>
<dbReference type="Proteomes" id="UP000033684">
    <property type="component" value="Unassembled WGS sequence"/>
</dbReference>
<evidence type="ECO:0000256" key="1">
    <source>
        <dbReference type="SAM" id="SignalP"/>
    </source>
</evidence>
<dbReference type="EMBL" id="LAJX01000015">
    <property type="protein sequence ID" value="KJV07819.1"/>
    <property type="molecule type" value="Genomic_DNA"/>
</dbReference>
<feature type="chain" id="PRO_5002462300" evidence="1">
    <location>
        <begin position="21"/>
        <end position="531"/>
    </location>
</feature>
<dbReference type="Pfam" id="PF05787">
    <property type="entry name" value="PhoX"/>
    <property type="match status" value="1"/>
</dbReference>
<gene>
    <name evidence="2" type="ORF">VZ94_01775</name>
</gene>
<dbReference type="AlphaFoldDB" id="A0A0F3IQG2"/>
<accession>A0A0F3IQG2</accession>
<dbReference type="InterPro" id="IPR008557">
    <property type="entry name" value="PhoX"/>
</dbReference>
<dbReference type="PANTHER" id="PTHR35399:SF2">
    <property type="entry name" value="DUF839 DOMAIN-CONTAINING PROTEIN"/>
    <property type="match status" value="1"/>
</dbReference>
<dbReference type="RefSeq" id="WP_045777920.1">
    <property type="nucleotide sequence ID" value="NZ_LAJX01000015.1"/>
</dbReference>
<feature type="signal peptide" evidence="1">
    <location>
        <begin position="1"/>
        <end position="20"/>
    </location>
</feature>
<keyword evidence="1" id="KW-0732">Signal</keyword>
<comment type="caution">
    <text evidence="2">The sequence shown here is derived from an EMBL/GenBank/DDBJ whole genome shotgun (WGS) entry which is preliminary data.</text>
</comment>
<dbReference type="PATRIC" id="fig|1632867.3.peg.1337"/>
<keyword evidence="3" id="KW-1185">Reference proteome</keyword>
<name>A0A0F3IQG2_9GAMM</name>
<protein>
    <submittedName>
        <fullName evidence="2">Uncharacterized protein</fullName>
    </submittedName>
</protein>
<reference evidence="2 3" key="2">
    <citation type="journal article" date="2016" name="Microb. Ecol.">
        <title>Genome Characteristics of a Novel Type I Methanotroph (Sn10-6) Isolated from a Flooded Indian Rice Field.</title>
        <authorList>
            <person name="Rahalkar M.C."/>
            <person name="Pandit P.S."/>
            <person name="Dhakephalkar P.K."/>
            <person name="Pore S."/>
            <person name="Arora P."/>
            <person name="Kapse N."/>
        </authorList>
    </citation>
    <scope>NUCLEOTIDE SEQUENCE [LARGE SCALE GENOMIC DNA]</scope>
    <source>
        <strain evidence="2 3">Sn10-6</strain>
    </source>
</reference>
<dbReference type="PANTHER" id="PTHR35399">
    <property type="entry name" value="SLR8030 PROTEIN"/>
    <property type="match status" value="1"/>
</dbReference>
<organism evidence="2 3">
    <name type="scientific">Methylocucumis oryzae</name>
    <dbReference type="NCBI Taxonomy" id="1632867"/>
    <lineage>
        <taxon>Bacteria</taxon>
        <taxon>Pseudomonadati</taxon>
        <taxon>Pseudomonadota</taxon>
        <taxon>Gammaproteobacteria</taxon>
        <taxon>Methylococcales</taxon>
        <taxon>Methylococcaceae</taxon>
        <taxon>Methylocucumis</taxon>
    </lineage>
</organism>